<proteinExistence type="predicted"/>
<sequence length="346" mass="39839">RESNYFMSQGRAIRRLVTLFDNIEDLINENDRRYDIADDEDPEETIDQYRLQMGYVTLNNVLPWFHRKASDTEEYEDYVQMLKKGADSARGDDTSKLKSLVPDWVNREFKPNPPVDHEDKHSRGFVNDACGKLLCPTELDWNNPIVRAGIRDRADGYIVTEMSFPTFLYEKYSADQDHLEEGLFKSAILVQAFKSIFTSPSSAKEIDGEGDGANIIENNRRAKREVSGRKVKTHVAQIIKMHKVSPRSIAYVACQLRFALSAVTSWRSVDGDFDYVQFWRIIVDFFEKAPGRLAQRKVERLLAWWTRKVFGTSRRAELTDAAKSSMSVNALARQRAQEDDALFNSE</sequence>
<keyword evidence="2" id="KW-1185">Reference proteome</keyword>
<dbReference type="Proteomes" id="UP000054485">
    <property type="component" value="Unassembled WGS sequence"/>
</dbReference>
<feature type="non-terminal residue" evidence="1">
    <location>
        <position position="1"/>
    </location>
</feature>
<dbReference type="HOGENOM" id="CLU_035918_5_1_1"/>
<dbReference type="InParanoid" id="A0A0C9ZND6"/>
<name>A0A0C9ZND6_9AGAM</name>
<dbReference type="AlphaFoldDB" id="A0A0C9ZND6"/>
<reference evidence="2" key="2">
    <citation type="submission" date="2015-01" db="EMBL/GenBank/DDBJ databases">
        <title>Evolutionary Origins and Diversification of the Mycorrhizal Mutualists.</title>
        <authorList>
            <consortium name="DOE Joint Genome Institute"/>
            <consortium name="Mycorrhizal Genomics Consortium"/>
            <person name="Kohler A."/>
            <person name="Kuo A."/>
            <person name="Nagy L.G."/>
            <person name="Floudas D."/>
            <person name="Copeland A."/>
            <person name="Barry K.W."/>
            <person name="Cichocki N."/>
            <person name="Veneault-Fourrey C."/>
            <person name="LaButti K."/>
            <person name="Lindquist E.A."/>
            <person name="Lipzen A."/>
            <person name="Lundell T."/>
            <person name="Morin E."/>
            <person name="Murat C."/>
            <person name="Riley R."/>
            <person name="Ohm R."/>
            <person name="Sun H."/>
            <person name="Tunlid A."/>
            <person name="Henrissat B."/>
            <person name="Grigoriev I.V."/>
            <person name="Hibbett D.S."/>
            <person name="Martin F."/>
        </authorList>
    </citation>
    <scope>NUCLEOTIDE SEQUENCE [LARGE SCALE GENOMIC DNA]</scope>
    <source>
        <strain evidence="2">UH-Slu-Lm8-n1</strain>
    </source>
</reference>
<accession>A0A0C9ZND6</accession>
<dbReference type="Pfam" id="PF20414">
    <property type="entry name" value="DUF6698"/>
    <property type="match status" value="1"/>
</dbReference>
<gene>
    <name evidence="1" type="ORF">CY34DRAFT_89717</name>
</gene>
<dbReference type="STRING" id="930992.A0A0C9ZND6"/>
<evidence type="ECO:0000313" key="2">
    <source>
        <dbReference type="Proteomes" id="UP000054485"/>
    </source>
</evidence>
<dbReference type="InterPro" id="IPR046521">
    <property type="entry name" value="DUF6698"/>
</dbReference>
<protein>
    <submittedName>
        <fullName evidence="1">Uncharacterized protein</fullName>
    </submittedName>
</protein>
<reference evidence="1 2" key="1">
    <citation type="submission" date="2014-04" db="EMBL/GenBank/DDBJ databases">
        <authorList>
            <consortium name="DOE Joint Genome Institute"/>
            <person name="Kuo A."/>
            <person name="Ruytinx J."/>
            <person name="Rineau F."/>
            <person name="Colpaert J."/>
            <person name="Kohler A."/>
            <person name="Nagy L.G."/>
            <person name="Floudas D."/>
            <person name="Copeland A."/>
            <person name="Barry K.W."/>
            <person name="Cichocki N."/>
            <person name="Veneault-Fourrey C."/>
            <person name="LaButti K."/>
            <person name="Lindquist E.A."/>
            <person name="Lipzen A."/>
            <person name="Lundell T."/>
            <person name="Morin E."/>
            <person name="Murat C."/>
            <person name="Sun H."/>
            <person name="Tunlid A."/>
            <person name="Henrissat B."/>
            <person name="Grigoriev I.V."/>
            <person name="Hibbett D.S."/>
            <person name="Martin F."/>
            <person name="Nordberg H.P."/>
            <person name="Cantor M.N."/>
            <person name="Hua S.X."/>
        </authorList>
    </citation>
    <scope>NUCLEOTIDE SEQUENCE [LARGE SCALE GENOMIC DNA]</scope>
    <source>
        <strain evidence="1 2">UH-Slu-Lm8-n1</strain>
    </source>
</reference>
<evidence type="ECO:0000313" key="1">
    <source>
        <dbReference type="EMBL" id="KIK39155.1"/>
    </source>
</evidence>
<dbReference type="OrthoDB" id="2662502at2759"/>
<dbReference type="EMBL" id="KN835356">
    <property type="protein sequence ID" value="KIK39155.1"/>
    <property type="molecule type" value="Genomic_DNA"/>
</dbReference>
<organism evidence="1 2">
    <name type="scientific">Suillus luteus UH-Slu-Lm8-n1</name>
    <dbReference type="NCBI Taxonomy" id="930992"/>
    <lineage>
        <taxon>Eukaryota</taxon>
        <taxon>Fungi</taxon>
        <taxon>Dikarya</taxon>
        <taxon>Basidiomycota</taxon>
        <taxon>Agaricomycotina</taxon>
        <taxon>Agaricomycetes</taxon>
        <taxon>Agaricomycetidae</taxon>
        <taxon>Boletales</taxon>
        <taxon>Suillineae</taxon>
        <taxon>Suillaceae</taxon>
        <taxon>Suillus</taxon>
    </lineage>
</organism>